<dbReference type="SUPFAM" id="SSF51445">
    <property type="entry name" value="(Trans)glycosidases"/>
    <property type="match status" value="1"/>
</dbReference>
<evidence type="ECO:0000256" key="2">
    <source>
        <dbReference type="ARBA" id="ARBA00004613"/>
    </source>
</evidence>
<evidence type="ECO:0000256" key="10">
    <source>
        <dbReference type="ARBA" id="ARBA00023326"/>
    </source>
</evidence>
<evidence type="ECO:0000256" key="12">
    <source>
        <dbReference type="SAM" id="MobiDB-lite"/>
    </source>
</evidence>
<dbReference type="PANTHER" id="PTHR11177:SF384">
    <property type="entry name" value="CHITINASE"/>
    <property type="match status" value="1"/>
</dbReference>
<evidence type="ECO:0000259" key="14">
    <source>
        <dbReference type="PROSITE" id="PS51910"/>
    </source>
</evidence>
<feature type="region of interest" description="Disordered" evidence="12">
    <location>
        <begin position="117"/>
        <end position="148"/>
    </location>
</feature>
<dbReference type="GO" id="GO:0008843">
    <property type="term" value="F:endochitinase activity"/>
    <property type="evidence" value="ECO:0007669"/>
    <property type="project" value="UniProtKB-EC"/>
</dbReference>
<dbReference type="Gene3D" id="3.10.50.10">
    <property type="match status" value="1"/>
</dbReference>
<feature type="region of interest" description="Disordered" evidence="12">
    <location>
        <begin position="162"/>
        <end position="194"/>
    </location>
</feature>
<dbReference type="EMBL" id="KM220964">
    <property type="protein sequence ID" value="AIT18863.1"/>
    <property type="molecule type" value="mRNA"/>
</dbReference>
<feature type="signal peptide" evidence="13">
    <location>
        <begin position="1"/>
        <end position="16"/>
    </location>
</feature>
<sequence>MLLTSLFSTLPLLAQATVGSAAQFQPEEDLDCIDDLDLSSPVSEIHVQDNVERVKVNVNVPANNQGHARPHVENQAQIHAQPQTPVLVHAHAEAHVQAHIHDKAKYVAHPTWTGGGKTIAGQGSHNAHKPKHTPTSAAAAAAGKPSVKARPSSLLRKIALARPSAAPPHKGIPASPSRGNAPAQPSTAPPRNGTRGLMNMLYFANWMRMRWLITSTPTRNVNETYFDPKVVAAKGITHAIYAFASIADDGTVISSSHLNDVQNRWSSDTKEPGTNAYGCVKRLFILKKQNRNLKTLLSVGGDLASKQGKFSMAATEKGRKVFAKSAVKLATDWGMDGLDIDWESPQSPDEAKNHVLLLQECREALDAYAAAQGQHYHYLLMAATPAGEQNYGQMDLAGMDEYLDYWNLMTYDFAGGWDSTTGHQANIFMDRDNPASTKASTDQSIHGYIAAGVPARKINLGLPLYGRAFAKTRGLGASYTGVGGHPSREGTWFYRELPRPNAKVEYSEKLVASWSYGEDQELVTYDTVRSTREKARYILDQHLGGAFFWQAAGDRSGDDSLVGTMAASLGRLDDTENMLQYPDSPYDNIKHCMPEE</sequence>
<evidence type="ECO:0000256" key="8">
    <source>
        <dbReference type="ARBA" id="ARBA00023277"/>
    </source>
</evidence>
<dbReference type="Pfam" id="PF00704">
    <property type="entry name" value="Glyco_hydro_18"/>
    <property type="match status" value="1"/>
</dbReference>
<dbReference type="CDD" id="cd06548">
    <property type="entry name" value="GH18_chitinase"/>
    <property type="match status" value="1"/>
</dbReference>
<dbReference type="PROSITE" id="PS51910">
    <property type="entry name" value="GH18_2"/>
    <property type="match status" value="1"/>
</dbReference>
<evidence type="ECO:0000256" key="1">
    <source>
        <dbReference type="ARBA" id="ARBA00000822"/>
    </source>
</evidence>
<proteinExistence type="evidence at transcript level"/>
<comment type="catalytic activity">
    <reaction evidence="1">
        <text>Random endo-hydrolysis of N-acetyl-beta-D-glucosaminide (1-&gt;4)-beta-linkages in chitin and chitodextrins.</text>
        <dbReference type="EC" id="3.2.1.14"/>
    </reaction>
</comment>
<organism evidence="15">
    <name type="scientific">Ophiocordyceps sinensis</name>
    <dbReference type="NCBI Taxonomy" id="72228"/>
    <lineage>
        <taxon>Eukaryota</taxon>
        <taxon>Fungi</taxon>
        <taxon>Dikarya</taxon>
        <taxon>Ascomycota</taxon>
        <taxon>Pezizomycotina</taxon>
        <taxon>Sordariomycetes</taxon>
        <taxon>Hypocreomycetidae</taxon>
        <taxon>Hypocreales</taxon>
        <taxon>Ophiocordycipitaceae</taxon>
        <taxon>Ophiocordyceps</taxon>
    </lineage>
</organism>
<comment type="subcellular location">
    <subcellularLocation>
        <location evidence="2">Secreted</location>
    </subcellularLocation>
</comment>
<keyword evidence="6 11" id="KW-0378">Hydrolase</keyword>
<dbReference type="GO" id="GO:0005576">
    <property type="term" value="C:extracellular region"/>
    <property type="evidence" value="ECO:0007669"/>
    <property type="project" value="UniProtKB-SubCell"/>
</dbReference>
<dbReference type="PANTHER" id="PTHR11177">
    <property type="entry name" value="CHITINASE"/>
    <property type="match status" value="1"/>
</dbReference>
<keyword evidence="5" id="KW-0964">Secreted</keyword>
<dbReference type="EC" id="3.2.1.14" evidence="4"/>
<dbReference type="InterPro" id="IPR029070">
    <property type="entry name" value="Chitinase_insertion_sf"/>
</dbReference>
<evidence type="ECO:0000313" key="15">
    <source>
        <dbReference type="EMBL" id="AIT18863.1"/>
    </source>
</evidence>
<dbReference type="GO" id="GO:0008061">
    <property type="term" value="F:chitin binding"/>
    <property type="evidence" value="ECO:0007669"/>
    <property type="project" value="InterPro"/>
</dbReference>
<feature type="chain" id="PRO_5001930537" description="chitinase" evidence="13">
    <location>
        <begin position="17"/>
        <end position="596"/>
    </location>
</feature>
<reference evidence="15" key="1">
    <citation type="submission" date="2014-07" db="EMBL/GenBank/DDBJ databases">
        <authorList>
            <person name="Agrawal Y."/>
            <person name="Khatri I."/>
            <person name="Subramanian S."/>
            <person name="Shenoy B.D."/>
        </authorList>
    </citation>
    <scope>NUCLEOTIDE SEQUENCE</scope>
    <source>
        <strain evidence="15">CO18</strain>
    </source>
</reference>
<dbReference type="InterPro" id="IPR017853">
    <property type="entry name" value="GH"/>
</dbReference>
<protein>
    <recommendedName>
        <fullName evidence="4">chitinase</fullName>
        <ecNumber evidence="4">3.2.1.14</ecNumber>
    </recommendedName>
</protein>
<evidence type="ECO:0000256" key="7">
    <source>
        <dbReference type="ARBA" id="ARBA00023024"/>
    </source>
</evidence>
<evidence type="ECO:0000256" key="5">
    <source>
        <dbReference type="ARBA" id="ARBA00022525"/>
    </source>
</evidence>
<evidence type="ECO:0000256" key="6">
    <source>
        <dbReference type="ARBA" id="ARBA00022801"/>
    </source>
</evidence>
<evidence type="ECO:0000256" key="13">
    <source>
        <dbReference type="SAM" id="SignalP"/>
    </source>
</evidence>
<keyword evidence="13" id="KW-0732">Signal</keyword>
<dbReference type="PROSITE" id="PS01095">
    <property type="entry name" value="GH18_1"/>
    <property type="match status" value="1"/>
</dbReference>
<evidence type="ECO:0000256" key="3">
    <source>
        <dbReference type="ARBA" id="ARBA00008682"/>
    </source>
</evidence>
<gene>
    <name evidence="15" type="primary">Chi-10</name>
</gene>
<dbReference type="InterPro" id="IPR050314">
    <property type="entry name" value="Glycosyl_Hydrlase_18"/>
</dbReference>
<dbReference type="InterPro" id="IPR011583">
    <property type="entry name" value="Chitinase_II/V-like_cat"/>
</dbReference>
<dbReference type="GO" id="GO:0006032">
    <property type="term" value="P:chitin catabolic process"/>
    <property type="evidence" value="ECO:0007669"/>
    <property type="project" value="UniProtKB-KW"/>
</dbReference>
<feature type="domain" description="GH18" evidence="14">
    <location>
        <begin position="197"/>
        <end position="572"/>
    </location>
</feature>
<dbReference type="SMART" id="SM00636">
    <property type="entry name" value="Glyco_18"/>
    <property type="match status" value="1"/>
</dbReference>
<keyword evidence="9 11" id="KW-0326">Glycosidase</keyword>
<evidence type="ECO:0000256" key="4">
    <source>
        <dbReference type="ARBA" id="ARBA00012729"/>
    </source>
</evidence>
<evidence type="ECO:0000256" key="9">
    <source>
        <dbReference type="ARBA" id="ARBA00023295"/>
    </source>
</evidence>
<name>A0A097F8I2_9HYPO</name>
<dbReference type="InterPro" id="IPR001579">
    <property type="entry name" value="Glyco_hydro_18_chit_AS"/>
</dbReference>
<keyword evidence="8" id="KW-0119">Carbohydrate metabolism</keyword>
<keyword evidence="7" id="KW-0146">Chitin degradation</keyword>
<dbReference type="AlphaFoldDB" id="A0A097F8I2"/>
<keyword evidence="10" id="KW-0624">Polysaccharide degradation</keyword>
<accession>A0A097F8I2</accession>
<dbReference type="Gene3D" id="3.20.20.80">
    <property type="entry name" value="Glycosidases"/>
    <property type="match status" value="1"/>
</dbReference>
<evidence type="ECO:0000256" key="11">
    <source>
        <dbReference type="RuleBase" id="RU000489"/>
    </source>
</evidence>
<dbReference type="GO" id="GO:0000272">
    <property type="term" value="P:polysaccharide catabolic process"/>
    <property type="evidence" value="ECO:0007669"/>
    <property type="project" value="UniProtKB-KW"/>
</dbReference>
<dbReference type="SUPFAM" id="SSF54556">
    <property type="entry name" value="Chitinase insertion domain"/>
    <property type="match status" value="1"/>
</dbReference>
<comment type="similarity">
    <text evidence="3">Belongs to the glycosyl hydrolase 18 family. Chitinase class V subfamily.</text>
</comment>
<dbReference type="InterPro" id="IPR001223">
    <property type="entry name" value="Glyco_hydro18_cat"/>
</dbReference>